<proteinExistence type="predicted"/>
<dbReference type="Proteomes" id="UP001601303">
    <property type="component" value="Unassembled WGS sequence"/>
</dbReference>
<dbReference type="InterPro" id="IPR034660">
    <property type="entry name" value="DinB/YfiT-like"/>
</dbReference>
<dbReference type="Gene3D" id="1.20.120.450">
    <property type="entry name" value="dinb family like domain"/>
    <property type="match status" value="1"/>
</dbReference>
<dbReference type="InterPro" id="IPR017520">
    <property type="entry name" value="CHP03086"/>
</dbReference>
<protein>
    <submittedName>
        <fullName evidence="2">TIGR03086 family metal-binding protein</fullName>
    </submittedName>
</protein>
<dbReference type="InterPro" id="IPR017517">
    <property type="entry name" value="Maleyloyr_isom"/>
</dbReference>
<gene>
    <name evidence="2" type="ORF">ACFYNQ_11475</name>
</gene>
<evidence type="ECO:0000259" key="1">
    <source>
        <dbReference type="Pfam" id="PF11716"/>
    </source>
</evidence>
<evidence type="ECO:0000313" key="3">
    <source>
        <dbReference type="Proteomes" id="UP001601303"/>
    </source>
</evidence>
<accession>A0ABW6LZJ9</accession>
<evidence type="ECO:0000313" key="2">
    <source>
        <dbReference type="EMBL" id="MFE9599192.1"/>
    </source>
</evidence>
<name>A0ABW6LZJ9_9ACTN</name>
<comment type="caution">
    <text evidence="2">The sequence shown here is derived from an EMBL/GenBank/DDBJ whole genome shotgun (WGS) entry which is preliminary data.</text>
</comment>
<keyword evidence="3" id="KW-1185">Reference proteome</keyword>
<dbReference type="NCBIfam" id="TIGR03083">
    <property type="entry name" value="maleylpyruvate isomerase family mycothiol-dependent enzyme"/>
    <property type="match status" value="1"/>
</dbReference>
<reference evidence="2 3" key="1">
    <citation type="submission" date="2024-10" db="EMBL/GenBank/DDBJ databases">
        <title>The Natural Products Discovery Center: Release of the First 8490 Sequenced Strains for Exploring Actinobacteria Biosynthetic Diversity.</title>
        <authorList>
            <person name="Kalkreuter E."/>
            <person name="Kautsar S.A."/>
            <person name="Yang D."/>
            <person name="Bader C.D."/>
            <person name="Teijaro C.N."/>
            <person name="Fluegel L."/>
            <person name="Davis C.M."/>
            <person name="Simpson J.R."/>
            <person name="Lauterbach L."/>
            <person name="Steele A.D."/>
            <person name="Gui C."/>
            <person name="Meng S."/>
            <person name="Li G."/>
            <person name="Viehrig K."/>
            <person name="Ye F."/>
            <person name="Su P."/>
            <person name="Kiefer A.F."/>
            <person name="Nichols A."/>
            <person name="Cepeda A.J."/>
            <person name="Yan W."/>
            <person name="Fan B."/>
            <person name="Jiang Y."/>
            <person name="Adhikari A."/>
            <person name="Zheng C.-J."/>
            <person name="Schuster L."/>
            <person name="Cowan T.M."/>
            <person name="Smanski M.J."/>
            <person name="Chevrette M.G."/>
            <person name="De Carvalho L.P.S."/>
            <person name="Shen B."/>
        </authorList>
    </citation>
    <scope>NUCLEOTIDE SEQUENCE [LARGE SCALE GENOMIC DNA]</scope>
    <source>
        <strain evidence="2 3">NPDC006488</strain>
    </source>
</reference>
<dbReference type="SUPFAM" id="SSF109854">
    <property type="entry name" value="DinB/YfiT-like putative metalloenzymes"/>
    <property type="match status" value="1"/>
</dbReference>
<dbReference type="Pfam" id="PF11716">
    <property type="entry name" value="MDMPI_N"/>
    <property type="match status" value="1"/>
</dbReference>
<dbReference type="NCBIfam" id="TIGR03086">
    <property type="entry name" value="TIGR03086 family metal-binding protein"/>
    <property type="match status" value="1"/>
</dbReference>
<organism evidence="2 3">
    <name type="scientific">Streptomyces hokutonensis</name>
    <dbReference type="NCBI Taxonomy" id="1306990"/>
    <lineage>
        <taxon>Bacteria</taxon>
        <taxon>Bacillati</taxon>
        <taxon>Actinomycetota</taxon>
        <taxon>Actinomycetes</taxon>
        <taxon>Kitasatosporales</taxon>
        <taxon>Streptomycetaceae</taxon>
        <taxon>Streptomyces</taxon>
    </lineage>
</organism>
<sequence length="191" mass="20128">MAETVAVVRRIERALAATGLVVAGVAEGQWTNPTPCAEWDARTLLNHTVGGMRIFTAELNGTDPGAEHESDWLGTDPRGAYAEASETDRTAWNRPGALDTTVHISLGALPGPMAALIHFTEICVHGVDLAVATDQQALVDEELCEELLAVMRGMGGFDAYRTPGVFGPEVQPAPGAAPHGQLLAYLGRSVS</sequence>
<dbReference type="EMBL" id="JBIAHM010000003">
    <property type="protein sequence ID" value="MFE9599192.1"/>
    <property type="molecule type" value="Genomic_DNA"/>
</dbReference>
<dbReference type="InterPro" id="IPR024344">
    <property type="entry name" value="MDMPI_metal-binding"/>
</dbReference>
<dbReference type="RefSeq" id="WP_388105002.1">
    <property type="nucleotide sequence ID" value="NZ_JBIAHM010000003.1"/>
</dbReference>
<feature type="domain" description="Mycothiol-dependent maleylpyruvate isomerase metal-binding" evidence="1">
    <location>
        <begin position="13"/>
        <end position="130"/>
    </location>
</feature>